<gene>
    <name evidence="3" type="ORF">LYSBPC_09440</name>
</gene>
<dbReference type="SUPFAM" id="SSF53328">
    <property type="entry name" value="Formyltransferase"/>
    <property type="match status" value="1"/>
</dbReference>
<dbReference type="Pfam" id="PF02911">
    <property type="entry name" value="Formyl_trans_C"/>
    <property type="match status" value="1"/>
</dbReference>
<evidence type="ECO:0000313" key="3">
    <source>
        <dbReference type="EMBL" id="GLC87817.1"/>
    </source>
</evidence>
<keyword evidence="4" id="KW-1185">Reference proteome</keyword>
<dbReference type="PANTHER" id="PTHR11138:SF5">
    <property type="entry name" value="METHIONYL-TRNA FORMYLTRANSFERASE, MITOCHONDRIAL"/>
    <property type="match status" value="1"/>
</dbReference>
<dbReference type="InterPro" id="IPR036477">
    <property type="entry name" value="Formyl_transf_N_sf"/>
</dbReference>
<name>A0ABQ5NIA0_9BACI</name>
<reference evidence="3" key="1">
    <citation type="submission" date="2022-08" db="EMBL/GenBank/DDBJ databases">
        <title>Draft genome sequence of Lysinibacillus sp. strain KH24.</title>
        <authorList>
            <person name="Kanbe H."/>
            <person name="Itoh H."/>
        </authorList>
    </citation>
    <scope>NUCLEOTIDE SEQUENCE</scope>
    <source>
        <strain evidence="3">KH24</strain>
    </source>
</reference>
<proteinExistence type="predicted"/>
<feature type="domain" description="Formyl transferase C-terminal" evidence="2">
    <location>
        <begin position="187"/>
        <end position="265"/>
    </location>
</feature>
<dbReference type="InterPro" id="IPR011034">
    <property type="entry name" value="Formyl_transferase-like_C_sf"/>
</dbReference>
<feature type="domain" description="Formyl transferase N-terminal" evidence="1">
    <location>
        <begin position="50"/>
        <end position="157"/>
    </location>
</feature>
<dbReference type="EMBL" id="BRZA01000001">
    <property type="protein sequence ID" value="GLC87817.1"/>
    <property type="molecule type" value="Genomic_DNA"/>
</dbReference>
<dbReference type="PANTHER" id="PTHR11138">
    <property type="entry name" value="METHIONYL-TRNA FORMYLTRANSFERASE"/>
    <property type="match status" value="1"/>
</dbReference>
<dbReference type="InterPro" id="IPR005793">
    <property type="entry name" value="Formyl_trans_C"/>
</dbReference>
<dbReference type="Proteomes" id="UP001065593">
    <property type="component" value="Unassembled WGS sequence"/>
</dbReference>
<evidence type="ECO:0000313" key="4">
    <source>
        <dbReference type="Proteomes" id="UP001065593"/>
    </source>
</evidence>
<evidence type="ECO:0008006" key="5">
    <source>
        <dbReference type="Google" id="ProtNLM"/>
    </source>
</evidence>
<dbReference type="InterPro" id="IPR002376">
    <property type="entry name" value="Formyl_transf_N"/>
</dbReference>
<evidence type="ECO:0000259" key="1">
    <source>
        <dbReference type="Pfam" id="PF00551"/>
    </source>
</evidence>
<organism evidence="3 4">
    <name type="scientific">Lysinibacillus piscis</name>
    <dbReference type="NCBI Taxonomy" id="2518931"/>
    <lineage>
        <taxon>Bacteria</taxon>
        <taxon>Bacillati</taxon>
        <taxon>Bacillota</taxon>
        <taxon>Bacilli</taxon>
        <taxon>Bacillales</taxon>
        <taxon>Bacillaceae</taxon>
        <taxon>Lysinibacillus</taxon>
    </lineage>
</organism>
<dbReference type="SUPFAM" id="SSF50486">
    <property type="entry name" value="FMT C-terminal domain-like"/>
    <property type="match status" value="1"/>
</dbReference>
<dbReference type="Pfam" id="PF00551">
    <property type="entry name" value="Formyl_trans_N"/>
    <property type="match status" value="1"/>
</dbReference>
<evidence type="ECO:0000259" key="2">
    <source>
        <dbReference type="Pfam" id="PF02911"/>
    </source>
</evidence>
<dbReference type="RefSeq" id="WP_264987532.1">
    <property type="nucleotide sequence ID" value="NZ_BRZA01000001.1"/>
</dbReference>
<dbReference type="Gene3D" id="3.40.50.12230">
    <property type="match status" value="1"/>
</dbReference>
<accession>A0ABQ5NIA0</accession>
<comment type="caution">
    <text evidence="3">The sequence shown here is derived from an EMBL/GenBank/DDBJ whole genome shotgun (WGS) entry which is preliminary data.</text>
</comment>
<protein>
    <recommendedName>
        <fullName evidence="5">Methionyl-tRNA formyltransferase</fullName>
    </recommendedName>
</protein>
<sequence length="283" mass="32728">MKYVFVGNRVEVFKQMQKLNCEIIGVFAVKDSFLEKYLLEIGYQFNVIHNKESLIEKLNKLSFNCLVSNGCPYVLPVSKMSKMGQLFINIHPSLLPDLKGKHPINGALLYERKHGVTCHLMDDGIDTGKIITRIKIPINENIDLDLLYKITFLTEAEVFKKAYNQNFIPSDENYNIDSPIYYSRKNEDLVLNKSDSLEVMIRKIRAFGIPSLGAKMYRKGQEYKILSVKVIESSNLESLFNSSQDGELLLNNGRYILVKKQNKFIYLELEKGIDLRENEMFFE</sequence>